<name>A0ABT7E5W6_9FIRM</name>
<comment type="caution">
    <text evidence="2">The sequence shown here is derived from an EMBL/GenBank/DDBJ whole genome shotgun (WGS) entry which is preliminary data.</text>
</comment>
<gene>
    <name evidence="2" type="ORF">QOZ84_02075</name>
</gene>
<dbReference type="EMBL" id="JASKYM010000001">
    <property type="protein sequence ID" value="MDK2562321.1"/>
    <property type="molecule type" value="Genomic_DNA"/>
</dbReference>
<keyword evidence="1" id="KW-1133">Transmembrane helix</keyword>
<dbReference type="Proteomes" id="UP001301012">
    <property type="component" value="Unassembled WGS sequence"/>
</dbReference>
<keyword evidence="3" id="KW-1185">Reference proteome</keyword>
<keyword evidence="1" id="KW-0812">Transmembrane</keyword>
<reference evidence="2 3" key="1">
    <citation type="submission" date="2023-05" db="EMBL/GenBank/DDBJ databases">
        <title>Rombocin, a short stable natural nisin variant, displays selective antimicrobial activity against Listeria monocytogenes and employs dual mode of action to kill target bacterial strains.</title>
        <authorList>
            <person name="Wambui J."/>
            <person name="Stephan R."/>
            <person name="Kuipers O.P."/>
        </authorList>
    </citation>
    <scope>NUCLEOTIDE SEQUENCE [LARGE SCALE GENOMIC DNA]</scope>
    <source>
        <strain evidence="2 3">RC002</strain>
    </source>
</reference>
<proteinExistence type="predicted"/>
<sequence length="100" mass="11746">MEKEMKKEVMLEDDFENENVIHCEEPKVLSRRIVEEDGVEFTEEELELVDSEGRASTITVKYTAGQPLNSVFLNLINFLKLFIYILSLYSVRFRGYICFI</sequence>
<accession>A0ABT7E5W6</accession>
<dbReference type="RefSeq" id="WP_284131301.1">
    <property type="nucleotide sequence ID" value="NZ_JASKYM010000001.1"/>
</dbReference>
<organism evidence="2 3">
    <name type="scientific">Romboutsia sedimentorum</name>
    <dbReference type="NCBI Taxonomy" id="1368474"/>
    <lineage>
        <taxon>Bacteria</taxon>
        <taxon>Bacillati</taxon>
        <taxon>Bacillota</taxon>
        <taxon>Clostridia</taxon>
        <taxon>Peptostreptococcales</taxon>
        <taxon>Peptostreptococcaceae</taxon>
        <taxon>Romboutsia</taxon>
    </lineage>
</organism>
<evidence type="ECO:0000313" key="2">
    <source>
        <dbReference type="EMBL" id="MDK2562321.1"/>
    </source>
</evidence>
<keyword evidence="1" id="KW-0472">Membrane</keyword>
<evidence type="ECO:0000256" key="1">
    <source>
        <dbReference type="SAM" id="Phobius"/>
    </source>
</evidence>
<feature type="transmembrane region" description="Helical" evidence="1">
    <location>
        <begin position="71"/>
        <end position="91"/>
    </location>
</feature>
<evidence type="ECO:0000313" key="3">
    <source>
        <dbReference type="Proteomes" id="UP001301012"/>
    </source>
</evidence>
<protein>
    <submittedName>
        <fullName evidence="2">Uncharacterized protein</fullName>
    </submittedName>
</protein>